<proteinExistence type="predicted"/>
<accession>A0AAE1DY84</accession>
<dbReference type="AlphaFoldDB" id="A0AAE1DY84"/>
<protein>
    <submittedName>
        <fullName evidence="1">Uncharacterized protein</fullName>
    </submittedName>
</protein>
<dbReference type="Proteomes" id="UP001283361">
    <property type="component" value="Unassembled WGS sequence"/>
</dbReference>
<dbReference type="EMBL" id="JAWDGP010001946">
    <property type="protein sequence ID" value="KAK3786705.1"/>
    <property type="molecule type" value="Genomic_DNA"/>
</dbReference>
<evidence type="ECO:0000313" key="2">
    <source>
        <dbReference type="Proteomes" id="UP001283361"/>
    </source>
</evidence>
<sequence length="64" mass="7088">MGVGKQQELSISSGNTRANTAGVARLRQDYYRELQDYCCTCVVGSVDLVQHNKGKSLRVARARE</sequence>
<gene>
    <name evidence="1" type="ORF">RRG08_057981</name>
</gene>
<name>A0AAE1DY84_9GAST</name>
<comment type="caution">
    <text evidence="1">The sequence shown here is derived from an EMBL/GenBank/DDBJ whole genome shotgun (WGS) entry which is preliminary data.</text>
</comment>
<reference evidence="1" key="1">
    <citation type="journal article" date="2023" name="G3 (Bethesda)">
        <title>A reference genome for the long-term kleptoplast-retaining sea slug Elysia crispata morphotype clarki.</title>
        <authorList>
            <person name="Eastman K.E."/>
            <person name="Pendleton A.L."/>
            <person name="Shaikh M.A."/>
            <person name="Suttiyut T."/>
            <person name="Ogas R."/>
            <person name="Tomko P."/>
            <person name="Gavelis G."/>
            <person name="Widhalm J.R."/>
            <person name="Wisecaver J.H."/>
        </authorList>
    </citation>
    <scope>NUCLEOTIDE SEQUENCE</scope>
    <source>
        <strain evidence="1">ECLA1</strain>
    </source>
</reference>
<keyword evidence="2" id="KW-1185">Reference proteome</keyword>
<organism evidence="1 2">
    <name type="scientific">Elysia crispata</name>
    <name type="common">lettuce slug</name>
    <dbReference type="NCBI Taxonomy" id="231223"/>
    <lineage>
        <taxon>Eukaryota</taxon>
        <taxon>Metazoa</taxon>
        <taxon>Spiralia</taxon>
        <taxon>Lophotrochozoa</taxon>
        <taxon>Mollusca</taxon>
        <taxon>Gastropoda</taxon>
        <taxon>Heterobranchia</taxon>
        <taxon>Euthyneura</taxon>
        <taxon>Panpulmonata</taxon>
        <taxon>Sacoglossa</taxon>
        <taxon>Placobranchoidea</taxon>
        <taxon>Plakobranchidae</taxon>
        <taxon>Elysia</taxon>
    </lineage>
</organism>
<evidence type="ECO:0000313" key="1">
    <source>
        <dbReference type="EMBL" id="KAK3786705.1"/>
    </source>
</evidence>